<feature type="compositionally biased region" description="Acidic residues" evidence="2">
    <location>
        <begin position="367"/>
        <end position="546"/>
    </location>
</feature>
<sequence>MAWLVTHMWMVLAGATVFALMLGWSVRGMLLTGKMRKAIVDKDVALTELDQARDEIERLFAAQRAQRGEGGGVADASARKISDLTAELQKAKTELTTLRSEAAKAASAPRAEPATERDAPTIVLPPSRGGLDEASEEAGTPAAENEAAEPPTLTWRNRHLEARVKHLEAQLAEIEAGPAAEAEPAAVVAEDAPAAQPALSVDEEGLAKLKWQADYLKQRVEALEAELAKAPAEVPVVADEDANEEMARLRWRNRFLEGRLAYFEGGADDAAAEPVAEKTGAEAMLEELEVTDTAADMTEAVEAMAEGLTVAELPDEAEPDFVEVKDEAPEEAAFETLAGTETVEVEVADEEDAAPFEEEAPAAFVEDTAEAAEDEAPEAGAEEETDFEDVSDDEEESLAEADHADEDVLSDEEYDEADDGEDEYGVDADEADAFEDDAEEDDAEDDEDEDEESDEADDYDDEDESGDIDDEDADFEEEDFDEDDFEDDEDADTDEDEAYDDAEDEDDDDDDTHEEDDASDEAWDDAEGDVDEEDASDEADEDESSEEGVTYETDETIVPERPMAMNGPVEGHPDDLTLIGGIGPKIQVLLNELGVWHYDQIAEWTPANVAWMDEHLNFGGRITREGWVEQAAVLVRDAESV</sequence>
<feature type="region of interest" description="Disordered" evidence="2">
    <location>
        <begin position="100"/>
        <end position="155"/>
    </location>
</feature>
<evidence type="ECO:0000256" key="2">
    <source>
        <dbReference type="SAM" id="MobiDB-lite"/>
    </source>
</evidence>
<feature type="region of interest" description="Disordered" evidence="2">
    <location>
        <begin position="348"/>
        <end position="561"/>
    </location>
</feature>
<dbReference type="eggNOG" id="COG3743">
    <property type="taxonomic scope" value="Bacteria"/>
</dbReference>
<dbReference type="RefSeq" id="WP_162177003.1">
    <property type="nucleotide sequence ID" value="NZ_ARYJ01000001.1"/>
</dbReference>
<dbReference type="AlphaFoldDB" id="A0A059FK19"/>
<dbReference type="STRING" id="1280952.HJA_00070"/>
<keyword evidence="1" id="KW-0175">Coiled coil</keyword>
<evidence type="ECO:0000313" key="4">
    <source>
        <dbReference type="Proteomes" id="UP000024816"/>
    </source>
</evidence>
<accession>A0A059FK19</accession>
<evidence type="ECO:0008006" key="5">
    <source>
        <dbReference type="Google" id="ProtNLM"/>
    </source>
</evidence>
<protein>
    <recommendedName>
        <fullName evidence="5">NADH dehydrogenase subunit E</fullName>
    </recommendedName>
</protein>
<dbReference type="PATRIC" id="fig|1280952.3.peg.15"/>
<feature type="compositionally biased region" description="Acidic residues" evidence="2">
    <location>
        <begin position="348"/>
        <end position="360"/>
    </location>
</feature>
<reference evidence="3 4" key="1">
    <citation type="journal article" date="2014" name="Antonie Van Leeuwenhoek">
        <title>Hyphomonas beringensis sp. nov. and Hyphomonas chukchiensis sp. nov., isolated from surface seawater of the Bering Sea and Chukchi Sea.</title>
        <authorList>
            <person name="Li C."/>
            <person name="Lai Q."/>
            <person name="Li G."/>
            <person name="Dong C."/>
            <person name="Wang J."/>
            <person name="Liao Y."/>
            <person name="Shao Z."/>
        </authorList>
    </citation>
    <scope>NUCLEOTIDE SEQUENCE [LARGE SCALE GENOMIC DNA]</scope>
    <source>
        <strain evidence="3 4">VP2</strain>
    </source>
</reference>
<dbReference type="Proteomes" id="UP000024816">
    <property type="component" value="Unassembled WGS sequence"/>
</dbReference>
<dbReference type="EMBL" id="ARYJ01000001">
    <property type="protein sequence ID" value="KCZ90886.1"/>
    <property type="molecule type" value="Genomic_DNA"/>
</dbReference>
<evidence type="ECO:0000256" key="1">
    <source>
        <dbReference type="SAM" id="Coils"/>
    </source>
</evidence>
<name>A0A059FK19_9PROT</name>
<feature type="compositionally biased region" description="Low complexity" evidence="2">
    <location>
        <begin position="137"/>
        <end position="154"/>
    </location>
</feature>
<keyword evidence="4" id="KW-1185">Reference proteome</keyword>
<proteinExistence type="predicted"/>
<comment type="caution">
    <text evidence="3">The sequence shown here is derived from an EMBL/GenBank/DDBJ whole genome shotgun (WGS) entry which is preliminary data.</text>
</comment>
<evidence type="ECO:0000313" key="3">
    <source>
        <dbReference type="EMBL" id="KCZ90886.1"/>
    </source>
</evidence>
<gene>
    <name evidence="3" type="ORF">HJA_00070</name>
</gene>
<feature type="compositionally biased region" description="Low complexity" evidence="2">
    <location>
        <begin position="100"/>
        <end position="112"/>
    </location>
</feature>
<organism evidence="3 4">
    <name type="scientific">Hyphomonas jannaschiana VP2</name>
    <dbReference type="NCBI Taxonomy" id="1280952"/>
    <lineage>
        <taxon>Bacteria</taxon>
        <taxon>Pseudomonadati</taxon>
        <taxon>Pseudomonadota</taxon>
        <taxon>Alphaproteobacteria</taxon>
        <taxon>Hyphomonadales</taxon>
        <taxon>Hyphomonadaceae</taxon>
        <taxon>Hyphomonas</taxon>
    </lineage>
</organism>
<feature type="coiled-coil region" evidence="1">
    <location>
        <begin position="206"/>
        <end position="233"/>
    </location>
</feature>